<evidence type="ECO:0000259" key="3">
    <source>
        <dbReference type="PROSITE" id="PS50977"/>
    </source>
</evidence>
<dbReference type="PANTHER" id="PTHR30055:SF187">
    <property type="entry name" value="TRANSCRIPTIONAL REGULATORY PROTEIN"/>
    <property type="match status" value="1"/>
</dbReference>
<dbReference type="Pfam" id="PF00440">
    <property type="entry name" value="TetR_N"/>
    <property type="match status" value="1"/>
</dbReference>
<feature type="domain" description="HTH tetR-type" evidence="3">
    <location>
        <begin position="5"/>
        <end position="65"/>
    </location>
</feature>
<proteinExistence type="predicted"/>
<reference evidence="4 5" key="1">
    <citation type="submission" date="2019-08" db="EMBL/GenBank/DDBJ databases">
        <title>Archangium and Cystobacter genomes.</title>
        <authorList>
            <person name="Chen I.-C.K."/>
            <person name="Wielgoss S."/>
        </authorList>
    </citation>
    <scope>NUCLEOTIDE SEQUENCE [LARGE SCALE GENOMIC DNA]</scope>
    <source>
        <strain evidence="4 5">Cbm 6</strain>
    </source>
</reference>
<sequence>MRNPGGRRNEILKAALECFLARGFEGTTVAAIRARSGASTGSIYHVFPSKDAIAAALYLEILKQYQGELLRELQRHHTAKEGIEALVRFHLEWSQEHADETRFLVVAREASQVVAAETNIVEQNRKFFGEVLEWLQPHIRQGAVEAMPFALFFSVILGPAQELLREWLAGRTKVDMRAAIPILAAAAWRAVEKRPAPPPK</sequence>
<dbReference type="PROSITE" id="PS50977">
    <property type="entry name" value="HTH_TETR_2"/>
    <property type="match status" value="1"/>
</dbReference>
<evidence type="ECO:0000256" key="1">
    <source>
        <dbReference type="ARBA" id="ARBA00023125"/>
    </source>
</evidence>
<dbReference type="PRINTS" id="PR00455">
    <property type="entry name" value="HTHTETR"/>
</dbReference>
<dbReference type="InterPro" id="IPR036271">
    <property type="entry name" value="Tet_transcr_reg_TetR-rel_C_sf"/>
</dbReference>
<evidence type="ECO:0000313" key="4">
    <source>
        <dbReference type="EMBL" id="WNG51592.1"/>
    </source>
</evidence>
<dbReference type="InterPro" id="IPR050109">
    <property type="entry name" value="HTH-type_TetR-like_transc_reg"/>
</dbReference>
<accession>A0ABY9X870</accession>
<keyword evidence="5" id="KW-1185">Reference proteome</keyword>
<evidence type="ECO:0000256" key="2">
    <source>
        <dbReference type="PROSITE-ProRule" id="PRU00335"/>
    </source>
</evidence>
<keyword evidence="1 2" id="KW-0238">DNA-binding</keyword>
<gene>
    <name evidence="4" type="ORF">F0U60_51270</name>
</gene>
<dbReference type="Gene3D" id="1.10.357.10">
    <property type="entry name" value="Tetracycline Repressor, domain 2"/>
    <property type="match status" value="1"/>
</dbReference>
<dbReference type="Proteomes" id="UP001611383">
    <property type="component" value="Chromosome"/>
</dbReference>
<name>A0ABY9X870_9BACT</name>
<feature type="DNA-binding region" description="H-T-H motif" evidence="2">
    <location>
        <begin position="28"/>
        <end position="47"/>
    </location>
</feature>
<dbReference type="InterPro" id="IPR001647">
    <property type="entry name" value="HTH_TetR"/>
</dbReference>
<dbReference type="SUPFAM" id="SSF46689">
    <property type="entry name" value="Homeodomain-like"/>
    <property type="match status" value="1"/>
</dbReference>
<dbReference type="InterPro" id="IPR009057">
    <property type="entry name" value="Homeodomain-like_sf"/>
</dbReference>
<evidence type="ECO:0000313" key="5">
    <source>
        <dbReference type="Proteomes" id="UP001611383"/>
    </source>
</evidence>
<dbReference type="PANTHER" id="PTHR30055">
    <property type="entry name" value="HTH-TYPE TRANSCRIPTIONAL REGULATOR RUTR"/>
    <property type="match status" value="1"/>
</dbReference>
<organism evidence="4 5">
    <name type="scientific">Archangium minus</name>
    <dbReference type="NCBI Taxonomy" id="83450"/>
    <lineage>
        <taxon>Bacteria</taxon>
        <taxon>Pseudomonadati</taxon>
        <taxon>Myxococcota</taxon>
        <taxon>Myxococcia</taxon>
        <taxon>Myxococcales</taxon>
        <taxon>Cystobacterineae</taxon>
        <taxon>Archangiaceae</taxon>
        <taxon>Archangium</taxon>
    </lineage>
</organism>
<dbReference type="RefSeq" id="WP_395811860.1">
    <property type="nucleotide sequence ID" value="NZ_CP043494.1"/>
</dbReference>
<protein>
    <submittedName>
        <fullName evidence="4">TetR/AcrR family transcriptional regulator</fullName>
    </submittedName>
</protein>
<dbReference type="EMBL" id="CP043494">
    <property type="protein sequence ID" value="WNG51592.1"/>
    <property type="molecule type" value="Genomic_DNA"/>
</dbReference>
<dbReference type="SUPFAM" id="SSF48498">
    <property type="entry name" value="Tetracyclin repressor-like, C-terminal domain"/>
    <property type="match status" value="1"/>
</dbReference>